<dbReference type="AlphaFoldDB" id="A0A2N9H680"/>
<reference evidence="2" key="1">
    <citation type="submission" date="2018-02" db="EMBL/GenBank/DDBJ databases">
        <authorList>
            <person name="Cohen D.B."/>
            <person name="Kent A.D."/>
        </authorList>
    </citation>
    <scope>NUCLEOTIDE SEQUENCE</scope>
</reference>
<dbReference type="PROSITE" id="PS50878">
    <property type="entry name" value="RT_POL"/>
    <property type="match status" value="1"/>
</dbReference>
<evidence type="ECO:0000259" key="1">
    <source>
        <dbReference type="PROSITE" id="PS50878"/>
    </source>
</evidence>
<accession>A0A2N9H680</accession>
<feature type="domain" description="Reverse transcriptase" evidence="1">
    <location>
        <begin position="258"/>
        <end position="540"/>
    </location>
</feature>
<sequence>MGLLVLSNPPQAASFGYRKKLFRFDHTWVRELGCEDTIKMAWSYPVSGTPMFRVAQKIKNCRMHLLQWNQGQIHINPRLIEEKKNRLAQLESSPMNEYSSSEVNTLRREVNILIEKEEIFWRQRSRVSWLKEGDRNTKFFHACASQRKKANLITGLRDDHGVWKNEAGAISNLAVNYFQHLFVSSDPDCIREVVDQIDALVTPAMNDALLKDLSSEEIHSALFQMGPSKAPGPDGMTALFFQKYWHIVGEDVSLAIQDFFHSGRMLGSINFTNIVLIPKVKNPEFMSQFRPISLCNVLYKIASKVLVNRMKVILPKVISDSQCAFVPGRLISDNVIMAFEVLHYLKNLGTGENYQMAVKLDMSKAYDRVEWNFLQAILFKLGFHRRWVDLIMTCVTTTSYAVMVNGVPHGYIKPTRGLRQGDPLSPYLFLLCAEGLSALIRKAEREKKICGIAICRRGPRLSHLFFADDSIIFCRASRHDGEVIHSILNIYERASGQKINVEKTAFFFSKNTPNSVRSEIFSMFRSSSSTQFEKYLGLPPILGRSKKRAFNEIKDRIWKRLQGWKEKLLSQAGREILIKTVVQAIPNYAMSCFKFLAGLCDDICSMANRFWWGQRNGERKIHWAKYFPHTSFLEAQLSGNVSYIWRSICEARHVLHDGLRWRVGNGTNIKIWKDAWLPSPSTFRLISPISDSNSEATVDSLIDENSRCWDVDSLKQMFLPRDVEIIKQIPLSLRRPRDKLIWTGTKSGIFTVPPKVRLFMWRACLDILPSKTKLFDKGLIHSVSCLWCEEEPESSSHVLWQCDFAQRIWSACPVIIPSSCSVSMNFRDFVLCCIDNLSRVDTEILFTIAWEIWNARNRLHWENKLLKVNDIWQRVAVMAWILRKQVCRFKKWEEDLRFLWQVGERPPDHGFYKLNMALKQRMVLYDDKLQLQATVVLAAVKFAFQMGFRSLEVDVSYNELYYLLQTDGPCLASIGSLVDDILQIRNSCIACKFSLIKSSCNKGSFCLGFRGNVLSYFSGVV</sequence>
<dbReference type="EMBL" id="OIVN01002907">
    <property type="protein sequence ID" value="SPD07405.1"/>
    <property type="molecule type" value="Genomic_DNA"/>
</dbReference>
<protein>
    <recommendedName>
        <fullName evidence="1">Reverse transcriptase domain-containing protein</fullName>
    </recommendedName>
</protein>
<dbReference type="Pfam" id="PF13966">
    <property type="entry name" value="zf-RVT"/>
    <property type="match status" value="1"/>
</dbReference>
<evidence type="ECO:0000313" key="2">
    <source>
        <dbReference type="EMBL" id="SPD07405.1"/>
    </source>
</evidence>
<organism evidence="2">
    <name type="scientific">Fagus sylvatica</name>
    <name type="common">Beechnut</name>
    <dbReference type="NCBI Taxonomy" id="28930"/>
    <lineage>
        <taxon>Eukaryota</taxon>
        <taxon>Viridiplantae</taxon>
        <taxon>Streptophyta</taxon>
        <taxon>Embryophyta</taxon>
        <taxon>Tracheophyta</taxon>
        <taxon>Spermatophyta</taxon>
        <taxon>Magnoliopsida</taxon>
        <taxon>eudicotyledons</taxon>
        <taxon>Gunneridae</taxon>
        <taxon>Pentapetalae</taxon>
        <taxon>rosids</taxon>
        <taxon>fabids</taxon>
        <taxon>Fagales</taxon>
        <taxon>Fagaceae</taxon>
        <taxon>Fagus</taxon>
    </lineage>
</organism>
<name>A0A2N9H680_FAGSY</name>
<dbReference type="InterPro" id="IPR026960">
    <property type="entry name" value="RVT-Znf"/>
</dbReference>
<proteinExistence type="predicted"/>
<dbReference type="CDD" id="cd01650">
    <property type="entry name" value="RT_nLTR_like"/>
    <property type="match status" value="1"/>
</dbReference>
<dbReference type="PANTHER" id="PTHR33116:SF86">
    <property type="entry name" value="REVERSE TRANSCRIPTASE DOMAIN-CONTAINING PROTEIN"/>
    <property type="match status" value="1"/>
</dbReference>
<gene>
    <name evidence="2" type="ORF">FSB_LOCUS35287</name>
</gene>
<dbReference type="InterPro" id="IPR000477">
    <property type="entry name" value="RT_dom"/>
</dbReference>
<dbReference type="InterPro" id="IPR043502">
    <property type="entry name" value="DNA/RNA_pol_sf"/>
</dbReference>
<dbReference type="Pfam" id="PF00078">
    <property type="entry name" value="RVT_1"/>
    <property type="match status" value="1"/>
</dbReference>
<dbReference type="PANTHER" id="PTHR33116">
    <property type="entry name" value="REVERSE TRANSCRIPTASE ZINC-BINDING DOMAIN-CONTAINING PROTEIN-RELATED-RELATED"/>
    <property type="match status" value="1"/>
</dbReference>
<dbReference type="SUPFAM" id="SSF56672">
    <property type="entry name" value="DNA/RNA polymerases"/>
    <property type="match status" value="1"/>
</dbReference>